<sequence>MSRRQARARAAVRSESSARSALTESSAAVELAMTLSTTPVVPTTFPGTGHSIFDISYATPAHHPPAAAAASASFSSAATASGLLSPPSPPASSFPASSALSTTVANASCYSCSCPFLFSAAPSPLDFEAAPARWPRQPAAAERERDREIAGGRGWRRKRAMRRRAAEGVVVVVVGVVAMARRGGRGNWRRWSGRGIGRSREGKGGEGSARCGDGGDEEAGGGEGGGGGGRRGRHGFPV</sequence>
<reference evidence="3" key="1">
    <citation type="submission" date="2013-08" db="EMBL/GenBank/DDBJ databases">
        <title>Oryza genome evolution.</title>
        <authorList>
            <person name="Wing R.A."/>
            <person name="Panaud O."/>
            <person name="Oliveira A.C."/>
        </authorList>
    </citation>
    <scope>NUCLEOTIDE SEQUENCE</scope>
</reference>
<dbReference type="Gramene" id="OGLUM01G49860.1">
    <property type="protein sequence ID" value="OGLUM01G49860.1"/>
    <property type="gene ID" value="OGLUM01G49860"/>
</dbReference>
<proteinExistence type="predicted"/>
<organism evidence="3">
    <name type="scientific">Oryza glumipatula</name>
    <dbReference type="NCBI Taxonomy" id="40148"/>
    <lineage>
        <taxon>Eukaryota</taxon>
        <taxon>Viridiplantae</taxon>
        <taxon>Streptophyta</taxon>
        <taxon>Embryophyta</taxon>
        <taxon>Tracheophyta</taxon>
        <taxon>Spermatophyta</taxon>
        <taxon>Magnoliopsida</taxon>
        <taxon>Liliopsida</taxon>
        <taxon>Poales</taxon>
        <taxon>Poaceae</taxon>
        <taxon>BOP clade</taxon>
        <taxon>Oryzoideae</taxon>
        <taxon>Oryzeae</taxon>
        <taxon>Oryzinae</taxon>
        <taxon>Oryza</taxon>
    </lineage>
</organism>
<dbReference type="AlphaFoldDB" id="A0A0D9YKP5"/>
<accession>A0A0D9YKP5</accession>
<keyword evidence="2" id="KW-0812">Transmembrane</keyword>
<evidence type="ECO:0000256" key="2">
    <source>
        <dbReference type="SAM" id="Phobius"/>
    </source>
</evidence>
<dbReference type="HOGENOM" id="CLU_1167432_0_0_1"/>
<reference evidence="3" key="2">
    <citation type="submission" date="2015-04" db="UniProtKB">
        <authorList>
            <consortium name="EnsemblPlants"/>
        </authorList>
    </citation>
    <scope>IDENTIFICATION</scope>
</reference>
<evidence type="ECO:0000313" key="3">
    <source>
        <dbReference type="EnsemblPlants" id="OGLUM01G49860.1"/>
    </source>
</evidence>
<name>A0A0D9YKP5_9ORYZ</name>
<protein>
    <submittedName>
        <fullName evidence="3">Uncharacterized protein</fullName>
    </submittedName>
</protein>
<feature type="region of interest" description="Disordered" evidence="1">
    <location>
        <begin position="190"/>
        <end position="238"/>
    </location>
</feature>
<dbReference type="EnsemblPlants" id="OGLUM01G49860.1">
    <property type="protein sequence ID" value="OGLUM01G49860.1"/>
    <property type="gene ID" value="OGLUM01G49860"/>
</dbReference>
<keyword evidence="2" id="KW-0472">Membrane</keyword>
<reference evidence="3" key="3">
    <citation type="submission" date="2018-05" db="EMBL/GenBank/DDBJ databases">
        <title>OgluRS3 (Oryza glumaepatula Reference Sequence Version 3).</title>
        <authorList>
            <person name="Zhang J."/>
            <person name="Kudrna D."/>
            <person name="Lee S."/>
            <person name="Talag J."/>
            <person name="Welchert J."/>
            <person name="Wing R.A."/>
        </authorList>
    </citation>
    <scope>NUCLEOTIDE SEQUENCE [LARGE SCALE GENOMIC DNA]</scope>
</reference>
<keyword evidence="2" id="KW-1133">Transmembrane helix</keyword>
<dbReference type="Proteomes" id="UP000026961">
    <property type="component" value="Chromosome 1"/>
</dbReference>
<evidence type="ECO:0000313" key="4">
    <source>
        <dbReference type="Proteomes" id="UP000026961"/>
    </source>
</evidence>
<feature type="transmembrane region" description="Helical" evidence="2">
    <location>
        <begin position="165"/>
        <end position="184"/>
    </location>
</feature>
<evidence type="ECO:0000256" key="1">
    <source>
        <dbReference type="SAM" id="MobiDB-lite"/>
    </source>
</evidence>
<keyword evidence="4" id="KW-1185">Reference proteome</keyword>